<dbReference type="AlphaFoldDB" id="A0A9P6ZUF1"/>
<evidence type="ECO:0000313" key="2">
    <source>
        <dbReference type="EMBL" id="KAG1776382.1"/>
    </source>
</evidence>
<dbReference type="Proteomes" id="UP000714275">
    <property type="component" value="Unassembled WGS sequence"/>
</dbReference>
<gene>
    <name evidence="2" type="ORF">EV702DRAFT_1198395</name>
</gene>
<protein>
    <submittedName>
        <fullName evidence="2">Uncharacterized protein</fullName>
    </submittedName>
</protein>
<sequence length="207" mass="22666">MRARNIADILDIHLEGLAVDALADAVNLDKTKTTGVLRVLALRGCFKEGDIHHAPPASFIHIFQELDAGADGLSVVILKRSLVLYLCVHDHKAPDPLLPNFGAGGHPAYQQDKSDFLIMAAQGVKLSYLDALGKIDLLNSYISARLLSTFGDVTPPGKRTESERKSRLIRKPLATHSTPSNGAYRPRESLDQYHGHTEFTAHIILET</sequence>
<comment type="caution">
    <text evidence="2">The sequence shown here is derived from an EMBL/GenBank/DDBJ whole genome shotgun (WGS) entry which is preliminary data.</text>
</comment>
<proteinExistence type="predicted"/>
<name>A0A9P6ZUF1_9AGAM</name>
<organism evidence="2 3">
    <name type="scientific">Suillus placidus</name>
    <dbReference type="NCBI Taxonomy" id="48579"/>
    <lineage>
        <taxon>Eukaryota</taxon>
        <taxon>Fungi</taxon>
        <taxon>Dikarya</taxon>
        <taxon>Basidiomycota</taxon>
        <taxon>Agaricomycotina</taxon>
        <taxon>Agaricomycetes</taxon>
        <taxon>Agaricomycetidae</taxon>
        <taxon>Boletales</taxon>
        <taxon>Suillineae</taxon>
        <taxon>Suillaceae</taxon>
        <taxon>Suillus</taxon>
    </lineage>
</organism>
<evidence type="ECO:0000256" key="1">
    <source>
        <dbReference type="SAM" id="MobiDB-lite"/>
    </source>
</evidence>
<keyword evidence="3" id="KW-1185">Reference proteome</keyword>
<reference evidence="2" key="1">
    <citation type="journal article" date="2020" name="New Phytol.">
        <title>Comparative genomics reveals dynamic genome evolution in host specialist ectomycorrhizal fungi.</title>
        <authorList>
            <person name="Lofgren L.A."/>
            <person name="Nguyen N.H."/>
            <person name="Vilgalys R."/>
            <person name="Ruytinx J."/>
            <person name="Liao H.L."/>
            <person name="Branco S."/>
            <person name="Kuo A."/>
            <person name="LaButti K."/>
            <person name="Lipzen A."/>
            <person name="Andreopoulos W."/>
            <person name="Pangilinan J."/>
            <person name="Riley R."/>
            <person name="Hundley H."/>
            <person name="Na H."/>
            <person name="Barry K."/>
            <person name="Grigoriev I.V."/>
            <person name="Stajich J.E."/>
            <person name="Kennedy P.G."/>
        </authorList>
    </citation>
    <scope>NUCLEOTIDE SEQUENCE</scope>
    <source>
        <strain evidence="2">DOB743</strain>
    </source>
</reference>
<accession>A0A9P6ZUF1</accession>
<dbReference type="EMBL" id="JABBWD010000027">
    <property type="protein sequence ID" value="KAG1776382.1"/>
    <property type="molecule type" value="Genomic_DNA"/>
</dbReference>
<feature type="region of interest" description="Disordered" evidence="1">
    <location>
        <begin position="153"/>
        <end position="187"/>
    </location>
</feature>
<evidence type="ECO:0000313" key="3">
    <source>
        <dbReference type="Proteomes" id="UP000714275"/>
    </source>
</evidence>